<protein>
    <recommendedName>
        <fullName evidence="3">DUF2835 domain-containing protein</fullName>
    </recommendedName>
</protein>
<reference evidence="2" key="1">
    <citation type="submission" date="2016-10" db="EMBL/GenBank/DDBJ databases">
        <authorList>
            <person name="Varghese N."/>
            <person name="Submissions S."/>
        </authorList>
    </citation>
    <scope>NUCLEOTIDE SEQUENCE [LARGE SCALE GENOMIC DNA]</scope>
    <source>
        <strain evidence="2">DSM 7165</strain>
    </source>
</reference>
<dbReference type="EMBL" id="FNYH01000008">
    <property type="protein sequence ID" value="SEI72638.1"/>
    <property type="molecule type" value="Genomic_DNA"/>
</dbReference>
<gene>
    <name evidence="1" type="ORF">SAMN05421831_108130</name>
</gene>
<dbReference type="Pfam" id="PF11197">
    <property type="entry name" value="DUF2835"/>
    <property type="match status" value="1"/>
</dbReference>
<name>A0A1H6SXK0_9GAMM</name>
<organism evidence="1 2">
    <name type="scientific">Allopseudospirillum japonicum</name>
    <dbReference type="NCBI Taxonomy" id="64971"/>
    <lineage>
        <taxon>Bacteria</taxon>
        <taxon>Pseudomonadati</taxon>
        <taxon>Pseudomonadota</taxon>
        <taxon>Gammaproteobacteria</taxon>
        <taxon>Oceanospirillales</taxon>
        <taxon>Oceanospirillaceae</taxon>
        <taxon>Allopseudospirillum</taxon>
    </lineage>
</organism>
<dbReference type="AlphaFoldDB" id="A0A1H6SXK0"/>
<keyword evidence="2" id="KW-1185">Reference proteome</keyword>
<accession>A0A1H6SXK0</accession>
<dbReference type="STRING" id="64971.SAMN05421831_108130"/>
<proteinExistence type="predicted"/>
<dbReference type="Proteomes" id="UP000242999">
    <property type="component" value="Unassembled WGS sequence"/>
</dbReference>
<sequence>MTAAYQSIDVWLAIEAEAFLAYYQGQVKYVVATSRDGRKVRFPAKVLQKVLRREGIRGWFRLFYDQEGKFHSIQAC</sequence>
<evidence type="ECO:0000313" key="1">
    <source>
        <dbReference type="EMBL" id="SEI72638.1"/>
    </source>
</evidence>
<evidence type="ECO:0008006" key="3">
    <source>
        <dbReference type="Google" id="ProtNLM"/>
    </source>
</evidence>
<evidence type="ECO:0000313" key="2">
    <source>
        <dbReference type="Proteomes" id="UP000242999"/>
    </source>
</evidence>
<dbReference type="OrthoDB" id="5600793at2"/>
<dbReference type="InterPro" id="IPR021363">
    <property type="entry name" value="DUF2835"/>
</dbReference>
<dbReference type="RefSeq" id="WP_093310366.1">
    <property type="nucleotide sequence ID" value="NZ_FNYH01000008.1"/>
</dbReference>